<dbReference type="OrthoDB" id="10045365at2759"/>
<keyword evidence="2 3" id="KW-1015">Disulfide bond</keyword>
<dbReference type="EnsemblMetazoa" id="CapteT133063">
    <property type="protein sequence ID" value="CapteP133063"/>
    <property type="gene ID" value="CapteG133063"/>
</dbReference>
<sequence>MAGIGEACGRQRRHQKSCLAQGRVDVYRRPDSKGCDFNARFISGVVCCKRQKRNFEDSEVVTWWKPHKCSPKCANGGRCIAPNQCACAQGYKGVWCQNPICPGGCIPHSECYKPGMCRCLIGFTGPKCQSRDRQCRPQCMHGGVCRLGKCTCPATHHGSHCQHGRQMIE</sequence>
<dbReference type="EMBL" id="AMQN01000002">
    <property type="status" value="NOT_ANNOTATED_CDS"/>
    <property type="molecule type" value="Genomic_DNA"/>
</dbReference>
<dbReference type="PROSITE" id="PS01186">
    <property type="entry name" value="EGF_2"/>
    <property type="match status" value="2"/>
</dbReference>
<evidence type="ECO:0000313" key="7">
    <source>
        <dbReference type="Proteomes" id="UP000014760"/>
    </source>
</evidence>
<evidence type="ECO:0000259" key="4">
    <source>
        <dbReference type="PROSITE" id="PS50026"/>
    </source>
</evidence>
<dbReference type="GO" id="GO:0005102">
    <property type="term" value="F:signaling receptor binding"/>
    <property type="evidence" value="ECO:0007669"/>
    <property type="project" value="TreeGrafter"/>
</dbReference>
<dbReference type="HOGENOM" id="CLU_1579976_0_0_1"/>
<evidence type="ECO:0000313" key="6">
    <source>
        <dbReference type="EnsemblMetazoa" id="CapteP133063"/>
    </source>
</evidence>
<name>N1PB91_CAPTE</name>
<proteinExistence type="predicted"/>
<evidence type="ECO:0000256" key="1">
    <source>
        <dbReference type="ARBA" id="ARBA00022729"/>
    </source>
</evidence>
<dbReference type="PANTHER" id="PTHR14949:SF56">
    <property type="entry name" value="EGF-LIKE-DOMAIN, MULTIPLE 7"/>
    <property type="match status" value="1"/>
</dbReference>
<organism evidence="5">
    <name type="scientific">Capitella teleta</name>
    <name type="common">Polychaete worm</name>
    <dbReference type="NCBI Taxonomy" id="283909"/>
    <lineage>
        <taxon>Eukaryota</taxon>
        <taxon>Metazoa</taxon>
        <taxon>Spiralia</taxon>
        <taxon>Lophotrochozoa</taxon>
        <taxon>Annelida</taxon>
        <taxon>Polychaeta</taxon>
        <taxon>Sedentaria</taxon>
        <taxon>Scolecida</taxon>
        <taxon>Capitellidae</taxon>
        <taxon>Capitella</taxon>
    </lineage>
</organism>
<dbReference type="PROSITE" id="PS00022">
    <property type="entry name" value="EGF_1"/>
    <property type="match status" value="3"/>
</dbReference>
<feature type="disulfide bond" evidence="3">
    <location>
        <begin position="87"/>
        <end position="96"/>
    </location>
</feature>
<dbReference type="Proteomes" id="UP000014760">
    <property type="component" value="Unassembled WGS sequence"/>
</dbReference>
<reference evidence="5 7" key="2">
    <citation type="journal article" date="2013" name="Nature">
        <title>Insights into bilaterian evolution from three spiralian genomes.</title>
        <authorList>
            <person name="Simakov O."/>
            <person name="Marletaz F."/>
            <person name="Cho S.J."/>
            <person name="Edsinger-Gonzales E."/>
            <person name="Havlak P."/>
            <person name="Hellsten U."/>
            <person name="Kuo D.H."/>
            <person name="Larsson T."/>
            <person name="Lv J."/>
            <person name="Arendt D."/>
            <person name="Savage R."/>
            <person name="Osoegawa K."/>
            <person name="de Jong P."/>
            <person name="Grimwood J."/>
            <person name="Chapman J.A."/>
            <person name="Shapiro H."/>
            <person name="Aerts A."/>
            <person name="Otillar R.P."/>
            <person name="Terry A.Y."/>
            <person name="Boore J.L."/>
            <person name="Grigoriev I.V."/>
            <person name="Lindberg D.R."/>
            <person name="Seaver E.C."/>
            <person name="Weisblat D.A."/>
            <person name="Putnam N.H."/>
            <person name="Rokhsar D.S."/>
        </authorList>
    </citation>
    <scope>NUCLEOTIDE SEQUENCE</scope>
    <source>
        <strain evidence="5 7">I ESC-2004</strain>
    </source>
</reference>
<dbReference type="PANTHER" id="PTHR14949">
    <property type="entry name" value="EGF-LIKE-DOMAIN, MULTIPLE 7, 8"/>
    <property type="match status" value="1"/>
</dbReference>
<dbReference type="InterPro" id="IPR050969">
    <property type="entry name" value="Dev_Signal_Modulators"/>
</dbReference>
<evidence type="ECO:0000256" key="3">
    <source>
        <dbReference type="PROSITE-ProRule" id="PRU00076"/>
    </source>
</evidence>
<dbReference type="GO" id="GO:0009986">
    <property type="term" value="C:cell surface"/>
    <property type="evidence" value="ECO:0007669"/>
    <property type="project" value="TreeGrafter"/>
</dbReference>
<feature type="disulfide bond" evidence="3">
    <location>
        <begin position="69"/>
        <end position="79"/>
    </location>
</feature>
<protein>
    <recommendedName>
        <fullName evidence="4">EGF-like domain-containing protein</fullName>
    </recommendedName>
</protein>
<dbReference type="Gene3D" id="2.10.25.10">
    <property type="entry name" value="Laminin"/>
    <property type="match status" value="2"/>
</dbReference>
<dbReference type="GO" id="GO:0005576">
    <property type="term" value="C:extracellular region"/>
    <property type="evidence" value="ECO:0007669"/>
    <property type="project" value="TreeGrafter"/>
</dbReference>
<reference evidence="6" key="3">
    <citation type="submission" date="2015-06" db="UniProtKB">
        <authorList>
            <consortium name="EnsemblMetazoa"/>
        </authorList>
    </citation>
    <scope>IDENTIFICATION</scope>
</reference>
<dbReference type="STRING" id="283909.N1PB91"/>
<dbReference type="PROSITE" id="PS50026">
    <property type="entry name" value="EGF_3"/>
    <property type="match status" value="1"/>
</dbReference>
<keyword evidence="3" id="KW-0245">EGF-like domain</keyword>
<keyword evidence="1" id="KW-0732">Signal</keyword>
<accession>N1PB91</accession>
<dbReference type="InterPro" id="IPR000742">
    <property type="entry name" value="EGF"/>
</dbReference>
<dbReference type="AlphaFoldDB" id="N1PB91"/>
<evidence type="ECO:0000256" key="2">
    <source>
        <dbReference type="ARBA" id="ARBA00023157"/>
    </source>
</evidence>
<gene>
    <name evidence="5" type="ORF">CAPTEDRAFT_133063</name>
</gene>
<dbReference type="EMBL" id="KB291798">
    <property type="protein sequence ID" value="ELU18795.1"/>
    <property type="molecule type" value="Genomic_DNA"/>
</dbReference>
<dbReference type="SMART" id="SM00181">
    <property type="entry name" value="EGF"/>
    <property type="match status" value="3"/>
</dbReference>
<evidence type="ECO:0000313" key="5">
    <source>
        <dbReference type="EMBL" id="ELU18795.1"/>
    </source>
</evidence>
<reference evidence="7" key="1">
    <citation type="submission" date="2012-12" db="EMBL/GenBank/DDBJ databases">
        <authorList>
            <person name="Hellsten U."/>
            <person name="Grimwood J."/>
            <person name="Chapman J.A."/>
            <person name="Shapiro H."/>
            <person name="Aerts A."/>
            <person name="Otillar R.P."/>
            <person name="Terry A.Y."/>
            <person name="Boore J.L."/>
            <person name="Simakov O."/>
            <person name="Marletaz F."/>
            <person name="Cho S.-J."/>
            <person name="Edsinger-Gonzales E."/>
            <person name="Havlak P."/>
            <person name="Kuo D.-H."/>
            <person name="Larsson T."/>
            <person name="Lv J."/>
            <person name="Arendt D."/>
            <person name="Savage R."/>
            <person name="Osoegawa K."/>
            <person name="de Jong P."/>
            <person name="Lindberg D.R."/>
            <person name="Seaver E.C."/>
            <person name="Weisblat D.A."/>
            <person name="Putnam N.H."/>
            <person name="Grigoriev I.V."/>
            <person name="Rokhsar D.S."/>
        </authorList>
    </citation>
    <scope>NUCLEOTIDE SEQUENCE</scope>
    <source>
        <strain evidence="7">I ESC-2004</strain>
    </source>
</reference>
<comment type="caution">
    <text evidence="3">Lacks conserved residue(s) required for the propagation of feature annotation.</text>
</comment>
<feature type="domain" description="EGF-like" evidence="4">
    <location>
        <begin position="65"/>
        <end position="97"/>
    </location>
</feature>
<keyword evidence="7" id="KW-1185">Reference proteome</keyword>